<dbReference type="Proteomes" id="UP000595917">
    <property type="component" value="Chromosome"/>
</dbReference>
<feature type="domain" description="D-serine dehydratase-like" evidence="3">
    <location>
        <begin position="259"/>
        <end position="357"/>
    </location>
</feature>
<dbReference type="PANTHER" id="PTHR28004:SF2">
    <property type="entry name" value="D-SERINE DEHYDRATASE"/>
    <property type="match status" value="1"/>
</dbReference>
<name>A0A7T7XLA2_9SPIR</name>
<organism evidence="4 5">
    <name type="scientific">Breznakiella homolactica</name>
    <dbReference type="NCBI Taxonomy" id="2798577"/>
    <lineage>
        <taxon>Bacteria</taxon>
        <taxon>Pseudomonadati</taxon>
        <taxon>Spirochaetota</taxon>
        <taxon>Spirochaetia</taxon>
        <taxon>Spirochaetales</taxon>
        <taxon>Breznakiellaceae</taxon>
        <taxon>Breznakiella</taxon>
    </lineage>
</organism>
<dbReference type="EMBL" id="CP067089">
    <property type="protein sequence ID" value="QQO08490.1"/>
    <property type="molecule type" value="Genomic_DNA"/>
</dbReference>
<dbReference type="GO" id="GO:0036088">
    <property type="term" value="P:D-serine catabolic process"/>
    <property type="evidence" value="ECO:0007669"/>
    <property type="project" value="TreeGrafter"/>
</dbReference>
<reference evidence="4" key="1">
    <citation type="submission" date="2021-01" db="EMBL/GenBank/DDBJ databases">
        <title>Description of Breznakiella homolactica.</title>
        <authorList>
            <person name="Song Y."/>
            <person name="Brune A."/>
        </authorList>
    </citation>
    <scope>NUCLEOTIDE SEQUENCE</scope>
    <source>
        <strain evidence="4">RmG30</strain>
    </source>
</reference>
<dbReference type="InterPro" id="IPR042208">
    <property type="entry name" value="D-ser_dehydrat-like_sf"/>
</dbReference>
<dbReference type="RefSeq" id="WP_215625796.1">
    <property type="nucleotide sequence ID" value="NZ_CP067089.2"/>
</dbReference>
<dbReference type="Gene3D" id="3.20.20.10">
    <property type="entry name" value="Alanine racemase"/>
    <property type="match status" value="1"/>
</dbReference>
<gene>
    <name evidence="4" type="ORF">JFL75_16355</name>
</gene>
<keyword evidence="2" id="KW-0456">Lyase</keyword>
<accession>A0A7T7XLA2</accession>
<dbReference type="Pfam" id="PF01168">
    <property type="entry name" value="Ala_racemase_N"/>
    <property type="match status" value="1"/>
</dbReference>
<dbReference type="AlphaFoldDB" id="A0A7T7XLA2"/>
<dbReference type="Pfam" id="PF14031">
    <property type="entry name" value="D-ser_dehydrat"/>
    <property type="match status" value="1"/>
</dbReference>
<evidence type="ECO:0000259" key="3">
    <source>
        <dbReference type="SMART" id="SM01119"/>
    </source>
</evidence>
<evidence type="ECO:0000256" key="2">
    <source>
        <dbReference type="ARBA" id="ARBA00023239"/>
    </source>
</evidence>
<dbReference type="KEGG" id="bhc:JFL75_16355"/>
<evidence type="ECO:0000256" key="1">
    <source>
        <dbReference type="ARBA" id="ARBA00005323"/>
    </source>
</evidence>
<evidence type="ECO:0000313" key="4">
    <source>
        <dbReference type="EMBL" id="QQO08490.1"/>
    </source>
</evidence>
<comment type="similarity">
    <text evidence="1">Belongs to the DSD1 family.</text>
</comment>
<dbReference type="InterPro" id="IPR026956">
    <property type="entry name" value="D-ser_dehydrat-like_dom"/>
</dbReference>
<dbReference type="SUPFAM" id="SSF51419">
    <property type="entry name" value="PLP-binding barrel"/>
    <property type="match status" value="1"/>
</dbReference>
<sequence length="373" mass="39960">MELTGNQLNEVETPCLIIDVEQARRNIESMQKAADAAGCALRPHIKTHKMPFFAKMQVEAGAKGITCAKVSEAEVMADAGIQDIFIAYPMVGDFRIRRAIDLAGRIGRLILAVDSLTGAEALDRAARKSGKRLEVWLEIDTGAGRTGIPVEDSPALAAAISKMDGLSLTGIYTFKSLVYQGKPTEDNTLAAREEGDMMARTADLIRAAGVPVQEISAGSSPTGEAVALTGKVTEIRPGTYIFKDVMLEKEGVAEPPELAVKYAATVVSCNHDGYAVIDGGTKTFPTDIPINTAPAFYPGYAVVEGSDHLRLSRMNEEHGIITSTTGKTGLTVGQKLTLLPIHVCTAINMQNSVYLLENNVLRRQTVDARGMLV</sequence>
<dbReference type="InterPro" id="IPR001608">
    <property type="entry name" value="Ala_racemase_N"/>
</dbReference>
<dbReference type="SMART" id="SM01119">
    <property type="entry name" value="D-ser_dehydrat"/>
    <property type="match status" value="1"/>
</dbReference>
<dbReference type="PANTHER" id="PTHR28004">
    <property type="entry name" value="ZGC:162816-RELATED"/>
    <property type="match status" value="1"/>
</dbReference>
<dbReference type="Gene3D" id="2.40.37.20">
    <property type="entry name" value="D-serine dehydratase-like domain"/>
    <property type="match status" value="1"/>
</dbReference>
<dbReference type="InterPro" id="IPR029066">
    <property type="entry name" value="PLP-binding_barrel"/>
</dbReference>
<dbReference type="InterPro" id="IPR051466">
    <property type="entry name" value="D-amino_acid_metab_enzyme"/>
</dbReference>
<proteinExistence type="inferred from homology"/>
<dbReference type="GO" id="GO:0008721">
    <property type="term" value="F:D-serine ammonia-lyase activity"/>
    <property type="evidence" value="ECO:0007669"/>
    <property type="project" value="TreeGrafter"/>
</dbReference>
<protein>
    <submittedName>
        <fullName evidence="4">Alanine racemase</fullName>
    </submittedName>
</protein>
<keyword evidence="5" id="KW-1185">Reference proteome</keyword>
<evidence type="ECO:0000313" key="5">
    <source>
        <dbReference type="Proteomes" id="UP000595917"/>
    </source>
</evidence>